<dbReference type="AlphaFoldDB" id="A0A315BAA8"/>
<dbReference type="GO" id="GO:0003677">
    <property type="term" value="F:DNA binding"/>
    <property type="evidence" value="ECO:0007669"/>
    <property type="project" value="UniProtKB-KW"/>
</dbReference>
<organism evidence="3 4">
    <name type="scientific">Methanohalophilus euhalobius</name>
    <dbReference type="NCBI Taxonomy" id="51203"/>
    <lineage>
        <taxon>Archaea</taxon>
        <taxon>Methanobacteriati</taxon>
        <taxon>Methanobacteriota</taxon>
        <taxon>Stenosarchaea group</taxon>
        <taxon>Methanomicrobia</taxon>
        <taxon>Methanosarcinales</taxon>
        <taxon>Methanosarcinaceae</taxon>
        <taxon>Methanohalophilus</taxon>
    </lineage>
</organism>
<comment type="caution">
    <text evidence="3">The sequence shown here is derived from an EMBL/GenBank/DDBJ whole genome shotgun (WGS) entry which is preliminary data.</text>
</comment>
<sequence>MEYRHVTNLFLVGTGGFLGAVNKNITLADRKWQCSDCGTNHDRDVNAAINIKKFALNKQNLIGI</sequence>
<dbReference type="EMBL" id="PVBU01000003">
    <property type="protein sequence ID" value="PQV43186.1"/>
    <property type="molecule type" value="Genomic_DNA"/>
</dbReference>
<name>A0A315BAA8_9EURY</name>
<evidence type="ECO:0000259" key="2">
    <source>
        <dbReference type="Pfam" id="PF07282"/>
    </source>
</evidence>
<proteinExistence type="predicted"/>
<dbReference type="Proteomes" id="UP000251060">
    <property type="component" value="Unassembled WGS sequence"/>
</dbReference>
<feature type="domain" description="Cas12f1-like TNB" evidence="2">
    <location>
        <begin position="28"/>
        <end position="51"/>
    </location>
</feature>
<dbReference type="InterPro" id="IPR010095">
    <property type="entry name" value="Cas12f1-like_TNB"/>
</dbReference>
<gene>
    <name evidence="3" type="ORF">B0H22_103199</name>
</gene>
<reference evidence="3 4" key="1">
    <citation type="submission" date="2018-02" db="EMBL/GenBank/DDBJ databases">
        <title>Subsurface microbial communities from deep shales in Ohio and West Virginia, USA.</title>
        <authorList>
            <person name="Wrighton K."/>
        </authorList>
    </citation>
    <scope>NUCLEOTIDE SEQUENCE [LARGE SCALE GENOMIC DNA]</scope>
    <source>
        <strain evidence="3 4">DSM 10369</strain>
    </source>
</reference>
<protein>
    <submittedName>
        <fullName evidence="3">Putative transposase-like DNA-binding protein</fullName>
    </submittedName>
</protein>
<evidence type="ECO:0000313" key="3">
    <source>
        <dbReference type="EMBL" id="PQV43186.1"/>
    </source>
</evidence>
<accession>A0A315BAA8</accession>
<dbReference type="Pfam" id="PF07282">
    <property type="entry name" value="Cas12f1-like_TNB"/>
    <property type="match status" value="1"/>
</dbReference>
<keyword evidence="1 3" id="KW-0238">DNA-binding</keyword>
<evidence type="ECO:0000313" key="4">
    <source>
        <dbReference type="Proteomes" id="UP000251060"/>
    </source>
</evidence>
<evidence type="ECO:0000256" key="1">
    <source>
        <dbReference type="ARBA" id="ARBA00023125"/>
    </source>
</evidence>